<evidence type="ECO:0000313" key="3">
    <source>
        <dbReference type="Proteomes" id="UP000030104"/>
    </source>
</evidence>
<dbReference type="AlphaFoldDB" id="A0A0A2KPW6"/>
<dbReference type="PhylomeDB" id="A0A0A2KPW6"/>
<accession>A0A0A2KPW6</accession>
<proteinExistence type="predicted"/>
<keyword evidence="3" id="KW-1185">Reference proteome</keyword>
<dbReference type="OrthoDB" id="4802432at2759"/>
<dbReference type="EMBL" id="JQGA01001117">
    <property type="protein sequence ID" value="KGO69799.1"/>
    <property type="molecule type" value="Genomic_DNA"/>
</dbReference>
<dbReference type="InterPro" id="IPR046676">
    <property type="entry name" value="DUF6546"/>
</dbReference>
<dbReference type="HOGENOM" id="CLU_029473_1_0_1"/>
<feature type="domain" description="DUF6546" evidence="1">
    <location>
        <begin position="399"/>
        <end position="484"/>
    </location>
</feature>
<organism evidence="2 3">
    <name type="scientific">Penicillium italicum</name>
    <name type="common">Blue mold</name>
    <dbReference type="NCBI Taxonomy" id="40296"/>
    <lineage>
        <taxon>Eukaryota</taxon>
        <taxon>Fungi</taxon>
        <taxon>Dikarya</taxon>
        <taxon>Ascomycota</taxon>
        <taxon>Pezizomycotina</taxon>
        <taxon>Eurotiomycetes</taxon>
        <taxon>Eurotiomycetidae</taxon>
        <taxon>Eurotiales</taxon>
        <taxon>Aspergillaceae</taxon>
        <taxon>Penicillium</taxon>
    </lineage>
</organism>
<dbReference type="Proteomes" id="UP000030104">
    <property type="component" value="Unassembled WGS sequence"/>
</dbReference>
<name>A0A0A2KPW6_PENIT</name>
<sequence>MAFSLLPAELKLVIFEYLIAEAEEVEDFKLSPYATVNREWQEIFEEGIFENIEITTGKRLAEFNHRSWERTRDLIQSVDLTVELESYYGHGDARFRYENEEEQRRNNVIFTASIQSLFNTLAKWPRRRDEAFTVSIETQSPDDKSAQTPEAWQERRLRARKSHDFLDKRFERSWLRFDEKLVGVRCASVPLIDCLVITGGQIRRDDLRKIEPASCSLVMAKLPRLDHLTLYLDDRCAWNPEVRYRHRKDFADSIPLWPRSLSYLILEFPFADPSDEFYPPATSTVKGSPDPLSSRLHELSQRLDGFHADRGVFGREVFWPLVAQDNIEPPFWPELNRMTLSYVPVTPDGTRMFEKSEPEQILTFGRHNTIDPRIYEDMDDTDIDWVPPEQRRTRWFCRKPNHELFNQYFLAAGKAALRMPKLVVMKIEVEECENMLGFQYEVKGGVAKVTWLCDWDLQAFEISNEVLQIWGKVAYQHTGRDLELEFDRY</sequence>
<gene>
    <name evidence="2" type="ORF">PITC_042620</name>
</gene>
<reference evidence="2 3" key="1">
    <citation type="journal article" date="2015" name="Mol. Plant Microbe Interact.">
        <title>Genome, transcriptome, and functional analyses of Penicillium expansum provide new insights into secondary metabolism and pathogenicity.</title>
        <authorList>
            <person name="Ballester A.R."/>
            <person name="Marcet-Houben M."/>
            <person name="Levin E."/>
            <person name="Sela N."/>
            <person name="Selma-Lazaro C."/>
            <person name="Carmona L."/>
            <person name="Wisniewski M."/>
            <person name="Droby S."/>
            <person name="Gonzalez-Candelas L."/>
            <person name="Gabaldon T."/>
        </authorList>
    </citation>
    <scope>NUCLEOTIDE SEQUENCE [LARGE SCALE GENOMIC DNA]</scope>
    <source>
        <strain evidence="2 3">PHI-1</strain>
    </source>
</reference>
<dbReference type="STRING" id="40296.A0A0A2KPW6"/>
<protein>
    <recommendedName>
        <fullName evidence="1">DUF6546 domain-containing protein</fullName>
    </recommendedName>
</protein>
<dbReference type="OMA" id="ETLAIWK"/>
<evidence type="ECO:0000313" key="2">
    <source>
        <dbReference type="EMBL" id="KGO69799.1"/>
    </source>
</evidence>
<evidence type="ECO:0000259" key="1">
    <source>
        <dbReference type="Pfam" id="PF20183"/>
    </source>
</evidence>
<comment type="caution">
    <text evidence="2">The sequence shown here is derived from an EMBL/GenBank/DDBJ whole genome shotgun (WGS) entry which is preliminary data.</text>
</comment>
<dbReference type="Pfam" id="PF20183">
    <property type="entry name" value="DUF6546"/>
    <property type="match status" value="1"/>
</dbReference>